<dbReference type="VEuPathDB" id="TriTrypDB:ADEAN_000187700"/>
<reference evidence="3 4" key="1">
    <citation type="submission" date="2020-08" db="EMBL/GenBank/DDBJ databases">
        <authorList>
            <person name="Newling K."/>
            <person name="Davey J."/>
            <person name="Forrester S."/>
        </authorList>
    </citation>
    <scope>NUCLEOTIDE SEQUENCE [LARGE SCALE GENOMIC DNA]</scope>
    <source>
        <strain evidence="4">Crithidia deanei Carvalho (ATCC PRA-265)</strain>
    </source>
</reference>
<organism evidence="3 4">
    <name type="scientific">Angomonas deanei</name>
    <dbReference type="NCBI Taxonomy" id="59799"/>
    <lineage>
        <taxon>Eukaryota</taxon>
        <taxon>Discoba</taxon>
        <taxon>Euglenozoa</taxon>
        <taxon>Kinetoplastea</taxon>
        <taxon>Metakinetoplastina</taxon>
        <taxon>Trypanosomatida</taxon>
        <taxon>Trypanosomatidae</taxon>
        <taxon>Strigomonadinae</taxon>
        <taxon>Angomonas</taxon>
    </lineage>
</organism>
<keyword evidence="4" id="KW-1185">Reference proteome</keyword>
<evidence type="ECO:0000256" key="1">
    <source>
        <dbReference type="ARBA" id="ARBA00006019"/>
    </source>
</evidence>
<gene>
    <name evidence="3" type="ORF">ADEAN_000187700</name>
</gene>
<dbReference type="Pfam" id="PF00888">
    <property type="entry name" value="Cullin"/>
    <property type="match status" value="1"/>
</dbReference>
<dbReference type="InterPro" id="IPR016159">
    <property type="entry name" value="Cullin_repeat-like_dom_sf"/>
</dbReference>
<dbReference type="SUPFAM" id="SSF74788">
    <property type="entry name" value="Cullin repeat-like"/>
    <property type="match status" value="1"/>
</dbReference>
<dbReference type="GO" id="GO:0006511">
    <property type="term" value="P:ubiquitin-dependent protein catabolic process"/>
    <property type="evidence" value="ECO:0007669"/>
    <property type="project" value="InterPro"/>
</dbReference>
<dbReference type="AlphaFoldDB" id="A0A7G2C5M7"/>
<dbReference type="InterPro" id="IPR001373">
    <property type="entry name" value="Cullin_N"/>
</dbReference>
<feature type="domain" description="Cullin N-terminal" evidence="2">
    <location>
        <begin position="16"/>
        <end position="222"/>
    </location>
</feature>
<comment type="similarity">
    <text evidence="1">Belongs to the cullin family.</text>
</comment>
<dbReference type="Gene3D" id="1.20.1310.10">
    <property type="entry name" value="Cullin Repeats"/>
    <property type="match status" value="1"/>
</dbReference>
<evidence type="ECO:0000313" key="4">
    <source>
        <dbReference type="Proteomes" id="UP000515908"/>
    </source>
</evidence>
<sequence length="253" mass="29092">MSLLQPRPESQLAKKWEIVESSVGSILQKKDLRYSYQSIHQAIYTLSQANEGDAVFTALSRIFKECSENICTRLRSFTEKWFEEYLICSKDYLLRTALVERVLSYYNENYMVALRDTSLTWLASTILEVTIFSDPVAKDRLCENAKQAYHLDVSSSKKALHSLVSRPFGTPGSNIASVFINTFEEEAIKSLTDEKETGKYADVTDYFKWFEAVRERELDRFSPLNSGDYANFFTEFVDKLGQLLCGSIRDRGH</sequence>
<proteinExistence type="inferred from homology"/>
<evidence type="ECO:0000259" key="2">
    <source>
        <dbReference type="Pfam" id="PF00888"/>
    </source>
</evidence>
<name>A0A7G2C5M7_9TRYP</name>
<evidence type="ECO:0000313" key="3">
    <source>
        <dbReference type="EMBL" id="CAD2214431.1"/>
    </source>
</evidence>
<dbReference type="Proteomes" id="UP000515908">
    <property type="component" value="Chromosome 03"/>
</dbReference>
<dbReference type="GO" id="GO:0031625">
    <property type="term" value="F:ubiquitin protein ligase binding"/>
    <property type="evidence" value="ECO:0007669"/>
    <property type="project" value="InterPro"/>
</dbReference>
<protein>
    <submittedName>
        <fullName evidence="3">Cullin family, putative</fullName>
    </submittedName>
</protein>
<dbReference type="EMBL" id="LR877147">
    <property type="protein sequence ID" value="CAD2214431.1"/>
    <property type="molecule type" value="Genomic_DNA"/>
</dbReference>
<accession>A0A7G2C5M7</accession>